<keyword evidence="4" id="KW-1185">Reference proteome</keyword>
<dbReference type="AlphaFoldDB" id="A0A8T1PZL0"/>
<comment type="caution">
    <text evidence="3">The sequence shown here is derived from an EMBL/GenBank/DDBJ whole genome shotgun (WGS) entry which is preliminary data.</text>
</comment>
<dbReference type="GO" id="GO:0043531">
    <property type="term" value="F:ADP binding"/>
    <property type="evidence" value="ECO:0007669"/>
    <property type="project" value="InterPro"/>
</dbReference>
<dbReference type="InterPro" id="IPR050905">
    <property type="entry name" value="Plant_NBS-LRR"/>
</dbReference>
<proteinExistence type="predicted"/>
<evidence type="ECO:0000313" key="4">
    <source>
        <dbReference type="Proteomes" id="UP000811609"/>
    </source>
</evidence>
<dbReference type="PANTHER" id="PTHR33463:SF215">
    <property type="entry name" value="NB-ARC DOMAIN DISEASE RESISTANCE PROTEIN"/>
    <property type="match status" value="1"/>
</dbReference>
<evidence type="ECO:0000256" key="1">
    <source>
        <dbReference type="ARBA" id="ARBA00022821"/>
    </source>
</evidence>
<dbReference type="Pfam" id="PF00931">
    <property type="entry name" value="NB-ARC"/>
    <property type="match status" value="1"/>
</dbReference>
<name>A0A8T1PZL0_CARIL</name>
<keyword evidence="1" id="KW-0611">Plant defense</keyword>
<dbReference type="PROSITE" id="PS51450">
    <property type="entry name" value="LRR"/>
    <property type="match status" value="1"/>
</dbReference>
<accession>A0A8T1PZL0</accession>
<evidence type="ECO:0000259" key="2">
    <source>
        <dbReference type="SMART" id="SM00382"/>
    </source>
</evidence>
<sequence>MENLKNQKEKLQHARERVQQSVDAAFRNGEEIYPDVSKWLIDVDRITELATTKLSKIEEEAGMGSSNAACQNSEQRHQLSREAKEIVENIAELLENGNFNGVSYRPALQEMETPINMDYMAMKSRMAVVEGIMEALRSADIYKIGVWGMPGIGKSTLMKEIARQAREEGLFDEVVETLVTNSPVIRKIQGAIASMLGLNFDQETDELGRASQLQRRLSKDKKILVILDDIWKELDLQKIGIPSERCKVVMTSRDRDVLICGMGTQKEIELKILQKEDAWNLFEMRAGEIVRNPKVSGIAIEIVEKCAGLPIALVTVSKALKNKNLSEWKDALRRLKRPAPEHVTEMLKTIYSPIELSYDNLESRELKSLFLLCAQLSNFLHYRDLLIYSYGYGLFHGINTLEEARDALHTLLRKLKDSCLLLENSNGFCMHDLVRDVATIIASRDCNMFVMRDDGGLKVWSDVDALKRCKAISIFYGDFDDQLPNEMECPELIFLFIDSKVSSLQIPDTLFQGMKMLKVLDLTGMLLSSLPSSLFFLRNLQTLCLDNCALEDISGIGELQKLVVLSLLHSKISKLPREIGSLVRLQLLDLSHCSKLEMIPPNVISSLVKLEELYMGNSVVQWEVEGLNDERKNASLVELKHLSKLNTLEIQIQDVSKLQKDLNFEKLERYKICIGDVWHWSDRVQSSRTLKLKMMNSSIQSEFWNKMPLKRTEILHLEGWLNGVMSVIPEMDREGFQRMKYLGINNGVELKYVVNLSTSVIVFPTLETFILSNMISLEEICQGNIPLTSFKNLKVLKVENCEKLRFIFSSSIARGLSLLEELNITRCNNVGAIFVKEEEDGIEDQGDMMLFCRLQTLVLKDLPKLVGFLSTIETNSEGNLHDFQLPLLHHQVHYTNQ</sequence>
<dbReference type="PANTHER" id="PTHR33463">
    <property type="entry name" value="NB-ARC DOMAIN-CONTAINING PROTEIN-RELATED"/>
    <property type="match status" value="1"/>
</dbReference>
<dbReference type="SMART" id="SM00382">
    <property type="entry name" value="AAA"/>
    <property type="match status" value="1"/>
</dbReference>
<dbReference type="InterPro" id="IPR001611">
    <property type="entry name" value="Leu-rich_rpt"/>
</dbReference>
<gene>
    <name evidence="3" type="ORF">CIPAW_08G175400</name>
</gene>
<dbReference type="InterPro" id="IPR002182">
    <property type="entry name" value="NB-ARC"/>
</dbReference>
<dbReference type="Proteomes" id="UP000811609">
    <property type="component" value="Chromosome 8"/>
</dbReference>
<dbReference type="InterPro" id="IPR003593">
    <property type="entry name" value="AAA+_ATPase"/>
</dbReference>
<feature type="domain" description="AAA+ ATPase" evidence="2">
    <location>
        <begin position="140"/>
        <end position="273"/>
    </location>
</feature>
<reference evidence="3" key="1">
    <citation type="submission" date="2020-12" db="EMBL/GenBank/DDBJ databases">
        <title>WGS assembly of Carya illinoinensis cv. Pawnee.</title>
        <authorList>
            <person name="Platts A."/>
            <person name="Shu S."/>
            <person name="Wright S."/>
            <person name="Barry K."/>
            <person name="Edger P."/>
            <person name="Pires J.C."/>
            <person name="Schmutz J."/>
        </authorList>
    </citation>
    <scope>NUCLEOTIDE SEQUENCE</scope>
    <source>
        <tissue evidence="3">Leaf</tissue>
    </source>
</reference>
<evidence type="ECO:0000313" key="3">
    <source>
        <dbReference type="EMBL" id="KAG6646172.1"/>
    </source>
</evidence>
<dbReference type="InterPro" id="IPR057135">
    <property type="entry name" value="At4g27190-like_LRR"/>
</dbReference>
<dbReference type="Pfam" id="PF23247">
    <property type="entry name" value="LRR_RPS2"/>
    <property type="match status" value="1"/>
</dbReference>
<organism evidence="3 4">
    <name type="scientific">Carya illinoinensis</name>
    <name type="common">Pecan</name>
    <dbReference type="NCBI Taxonomy" id="32201"/>
    <lineage>
        <taxon>Eukaryota</taxon>
        <taxon>Viridiplantae</taxon>
        <taxon>Streptophyta</taxon>
        <taxon>Embryophyta</taxon>
        <taxon>Tracheophyta</taxon>
        <taxon>Spermatophyta</taxon>
        <taxon>Magnoliopsida</taxon>
        <taxon>eudicotyledons</taxon>
        <taxon>Gunneridae</taxon>
        <taxon>Pentapetalae</taxon>
        <taxon>rosids</taxon>
        <taxon>fabids</taxon>
        <taxon>Fagales</taxon>
        <taxon>Juglandaceae</taxon>
        <taxon>Carya</taxon>
    </lineage>
</organism>
<protein>
    <recommendedName>
        <fullName evidence="2">AAA+ ATPase domain-containing protein</fullName>
    </recommendedName>
</protein>
<dbReference type="EMBL" id="CM031816">
    <property type="protein sequence ID" value="KAG6646172.1"/>
    <property type="molecule type" value="Genomic_DNA"/>
</dbReference>